<keyword evidence="12" id="KW-0472">Membrane</keyword>
<feature type="binding site" evidence="14">
    <location>
        <position position="135"/>
    </location>
    <ligand>
        <name>FAD</name>
        <dbReference type="ChEBI" id="CHEBI:57692"/>
    </ligand>
</feature>
<dbReference type="SUPFAM" id="SSF63380">
    <property type="entry name" value="Riboflavin synthase domain-like"/>
    <property type="match status" value="1"/>
</dbReference>
<dbReference type="PANTHER" id="PTHR19370">
    <property type="entry name" value="NADH-CYTOCHROME B5 REDUCTASE"/>
    <property type="match status" value="1"/>
</dbReference>
<evidence type="ECO:0000256" key="5">
    <source>
        <dbReference type="ARBA" id="ARBA00022692"/>
    </source>
</evidence>
<dbReference type="PROSITE" id="PS51384">
    <property type="entry name" value="FAD_FR"/>
    <property type="match status" value="1"/>
</dbReference>
<keyword evidence="11" id="KW-0496">Mitochondrion</keyword>
<dbReference type="InterPro" id="IPR001433">
    <property type="entry name" value="OxRdtase_FAD/NAD-bd"/>
</dbReference>
<keyword evidence="4 14" id="KW-0285">Flavoprotein</keyword>
<keyword evidence="9 15" id="KW-0560">Oxidoreductase</keyword>
<dbReference type="Pfam" id="PF00970">
    <property type="entry name" value="FAD_binding_6"/>
    <property type="match status" value="1"/>
</dbReference>
<dbReference type="InterPro" id="IPR001834">
    <property type="entry name" value="CBR-like"/>
</dbReference>
<evidence type="ECO:0000256" key="8">
    <source>
        <dbReference type="ARBA" id="ARBA00022989"/>
    </source>
</evidence>
<feature type="domain" description="FAD-binding FR-type" evidence="16">
    <location>
        <begin position="74"/>
        <end position="185"/>
    </location>
</feature>
<dbReference type="Pfam" id="PF00175">
    <property type="entry name" value="NAD_binding_1"/>
    <property type="match status" value="1"/>
</dbReference>
<feature type="binding site" evidence="14">
    <location>
        <position position="202"/>
    </location>
    <ligand>
        <name>FAD</name>
        <dbReference type="ChEBI" id="CHEBI:57692"/>
    </ligand>
</feature>
<sequence length="331" mass="36204">MSFVRASFRARNVFAGARRYNSTTPPAPQKSSNWPLLLAGAGVAGLGAYVYLDRSGKAEVKAKKQQEKSPLDPNNFVDFKLKKVVPYNHNTATYIFELPEGEASLLPIASCVVVKSASDSPAPLVGKNEKPIIRPYTPTSSSDFEGELHLIIKRYEEGKMSQHIHGLKPGDKLSIKGPIVKTPYKANEFEEIGMIAGGSGITPMYQVLQHALADPSNKTKFTLLFANVTPKDILLKEEFDSLKAKHPDTFNVIYTVDKPDEGWKGTVGYINKALVQQHIPPASLAEKVKIYICGPPGQVSALAGKKDGMKQGALDGLLKELGYTEEQVFKF</sequence>
<dbReference type="CDD" id="cd06183">
    <property type="entry name" value="cyt_b5_reduct_like"/>
    <property type="match status" value="1"/>
</dbReference>
<dbReference type="PRINTS" id="PR00371">
    <property type="entry name" value="FPNCR"/>
</dbReference>
<dbReference type="InterPro" id="IPR008333">
    <property type="entry name" value="Cbr1-like_FAD-bd_dom"/>
</dbReference>
<dbReference type="InterPro" id="IPR017938">
    <property type="entry name" value="Riboflavin_synthase-like_b-brl"/>
</dbReference>
<evidence type="ECO:0000256" key="11">
    <source>
        <dbReference type="ARBA" id="ARBA00023128"/>
    </source>
</evidence>
<feature type="binding site" evidence="14">
    <location>
        <position position="151"/>
    </location>
    <ligand>
        <name>FAD</name>
        <dbReference type="ChEBI" id="CHEBI:57692"/>
    </ligand>
</feature>
<keyword evidence="10 15" id="KW-0520">NAD</keyword>
<dbReference type="OrthoDB" id="432685at2759"/>
<dbReference type="EC" id="1.6.2.2" evidence="15"/>
<evidence type="ECO:0000256" key="2">
    <source>
        <dbReference type="ARBA" id="ARBA00004572"/>
    </source>
</evidence>
<name>A0A0C3PFJ2_PHLG1</name>
<evidence type="ECO:0000256" key="1">
    <source>
        <dbReference type="ARBA" id="ARBA00001974"/>
    </source>
</evidence>
<comment type="similarity">
    <text evidence="3 15">Belongs to the flavoprotein pyridine nucleotide cytochrome reductase family.</text>
</comment>
<feature type="binding site" evidence="14">
    <location>
        <position position="136"/>
    </location>
    <ligand>
        <name>FAD</name>
        <dbReference type="ChEBI" id="CHEBI:57692"/>
    </ligand>
</feature>
<dbReference type="STRING" id="745531.A0A0C3PFJ2"/>
<organism evidence="17 18">
    <name type="scientific">Phlebiopsis gigantea (strain 11061_1 CR5-6)</name>
    <name type="common">White-rot fungus</name>
    <name type="synonym">Peniophora gigantea</name>
    <dbReference type="NCBI Taxonomy" id="745531"/>
    <lineage>
        <taxon>Eukaryota</taxon>
        <taxon>Fungi</taxon>
        <taxon>Dikarya</taxon>
        <taxon>Basidiomycota</taxon>
        <taxon>Agaricomycotina</taxon>
        <taxon>Agaricomycetes</taxon>
        <taxon>Polyporales</taxon>
        <taxon>Phanerochaetaceae</taxon>
        <taxon>Phlebiopsis</taxon>
    </lineage>
</organism>
<gene>
    <name evidence="17" type="ORF">PHLGIDRAFT_20004</name>
</gene>
<dbReference type="FunFam" id="2.40.30.10:FF:000069">
    <property type="entry name" value="NADH-cytochrome b5 reductase"/>
    <property type="match status" value="1"/>
</dbReference>
<feature type="binding site" evidence="14">
    <location>
        <position position="153"/>
    </location>
    <ligand>
        <name>FAD</name>
        <dbReference type="ChEBI" id="CHEBI:57692"/>
    </ligand>
</feature>
<dbReference type="SUPFAM" id="SSF52343">
    <property type="entry name" value="Ferredoxin reductase-like, C-terminal NADP-linked domain"/>
    <property type="match status" value="1"/>
</dbReference>
<evidence type="ECO:0000259" key="16">
    <source>
        <dbReference type="PROSITE" id="PS51384"/>
    </source>
</evidence>
<evidence type="ECO:0000256" key="10">
    <source>
        <dbReference type="ARBA" id="ARBA00023027"/>
    </source>
</evidence>
<evidence type="ECO:0000313" key="18">
    <source>
        <dbReference type="Proteomes" id="UP000053257"/>
    </source>
</evidence>
<dbReference type="InterPro" id="IPR039261">
    <property type="entry name" value="FNR_nucleotide-bd"/>
</dbReference>
<dbReference type="GO" id="GO:0090524">
    <property type="term" value="F:cytochrome-b5 reductase activity, acting on NADH"/>
    <property type="evidence" value="ECO:0007669"/>
    <property type="project" value="UniProtKB-EC"/>
</dbReference>
<dbReference type="Gene3D" id="2.40.30.10">
    <property type="entry name" value="Translation factors"/>
    <property type="match status" value="1"/>
</dbReference>
<feature type="binding site" evidence="14">
    <location>
        <position position="160"/>
    </location>
    <ligand>
        <name>FAD</name>
        <dbReference type="ChEBI" id="CHEBI:57692"/>
    </ligand>
</feature>
<keyword evidence="7 14" id="KW-0274">FAD</keyword>
<evidence type="ECO:0000313" key="17">
    <source>
        <dbReference type="EMBL" id="KIP04343.1"/>
    </source>
</evidence>
<comment type="subcellular location">
    <subcellularLocation>
        <location evidence="2">Mitochondrion outer membrane</location>
        <topology evidence="2">Single-pass membrane protein</topology>
    </subcellularLocation>
</comment>
<feature type="binding site" evidence="14">
    <location>
        <position position="134"/>
    </location>
    <ligand>
        <name>FAD</name>
        <dbReference type="ChEBI" id="CHEBI:57692"/>
    </ligand>
</feature>
<keyword evidence="6" id="KW-1000">Mitochondrion outer membrane</keyword>
<keyword evidence="18" id="KW-1185">Reference proteome</keyword>
<dbReference type="GO" id="GO:0005741">
    <property type="term" value="C:mitochondrial outer membrane"/>
    <property type="evidence" value="ECO:0007669"/>
    <property type="project" value="UniProtKB-SubCell"/>
</dbReference>
<evidence type="ECO:0000256" key="13">
    <source>
        <dbReference type="ARBA" id="ARBA00047682"/>
    </source>
</evidence>
<accession>A0A0C3PFJ2</accession>
<dbReference type="InterPro" id="IPR001709">
    <property type="entry name" value="Flavoprot_Pyr_Nucl_cyt_Rdtase"/>
</dbReference>
<evidence type="ECO:0000256" key="9">
    <source>
        <dbReference type="ARBA" id="ARBA00023002"/>
    </source>
</evidence>
<dbReference type="InterPro" id="IPR017927">
    <property type="entry name" value="FAD-bd_FR_type"/>
</dbReference>
<keyword evidence="8" id="KW-1133">Transmembrane helix</keyword>
<reference evidence="17 18" key="1">
    <citation type="journal article" date="2014" name="PLoS Genet.">
        <title>Analysis of the Phlebiopsis gigantea genome, transcriptome and secretome provides insight into its pioneer colonization strategies of wood.</title>
        <authorList>
            <person name="Hori C."/>
            <person name="Ishida T."/>
            <person name="Igarashi K."/>
            <person name="Samejima M."/>
            <person name="Suzuki H."/>
            <person name="Master E."/>
            <person name="Ferreira P."/>
            <person name="Ruiz-Duenas F.J."/>
            <person name="Held B."/>
            <person name="Canessa P."/>
            <person name="Larrondo L.F."/>
            <person name="Schmoll M."/>
            <person name="Druzhinina I.S."/>
            <person name="Kubicek C.P."/>
            <person name="Gaskell J.A."/>
            <person name="Kersten P."/>
            <person name="St John F."/>
            <person name="Glasner J."/>
            <person name="Sabat G."/>
            <person name="Splinter BonDurant S."/>
            <person name="Syed K."/>
            <person name="Yadav J."/>
            <person name="Mgbeahuruike A.C."/>
            <person name="Kovalchuk A."/>
            <person name="Asiegbu F.O."/>
            <person name="Lackner G."/>
            <person name="Hoffmeister D."/>
            <person name="Rencoret J."/>
            <person name="Gutierrez A."/>
            <person name="Sun H."/>
            <person name="Lindquist E."/>
            <person name="Barry K."/>
            <person name="Riley R."/>
            <person name="Grigoriev I.V."/>
            <person name="Henrissat B."/>
            <person name="Kues U."/>
            <person name="Berka R.M."/>
            <person name="Martinez A.T."/>
            <person name="Covert S.F."/>
            <person name="Blanchette R.A."/>
            <person name="Cullen D."/>
        </authorList>
    </citation>
    <scope>NUCLEOTIDE SEQUENCE [LARGE SCALE GENOMIC DNA]</scope>
    <source>
        <strain evidence="17 18">11061_1 CR5-6</strain>
    </source>
</reference>
<feature type="binding site" evidence="14">
    <location>
        <position position="159"/>
    </location>
    <ligand>
        <name>FAD</name>
        <dbReference type="ChEBI" id="CHEBI:57692"/>
    </ligand>
</feature>
<evidence type="ECO:0000256" key="12">
    <source>
        <dbReference type="ARBA" id="ARBA00023136"/>
    </source>
</evidence>
<dbReference type="HOGENOM" id="CLU_003827_9_1_1"/>
<comment type="cofactor">
    <cofactor evidence="1 14 15">
        <name>FAD</name>
        <dbReference type="ChEBI" id="CHEBI:57692"/>
    </cofactor>
</comment>
<dbReference type="EMBL" id="KN840578">
    <property type="protein sequence ID" value="KIP04343.1"/>
    <property type="molecule type" value="Genomic_DNA"/>
</dbReference>
<dbReference type="PANTHER" id="PTHR19370:SF171">
    <property type="entry name" value="NADH-CYTOCHROME B5 REDUCTASE 2"/>
    <property type="match status" value="1"/>
</dbReference>
<protein>
    <recommendedName>
        <fullName evidence="15">NADH-cytochrome b5 reductase</fullName>
        <ecNumber evidence="15">1.6.2.2</ecNumber>
    </recommendedName>
</protein>
<evidence type="ECO:0000256" key="6">
    <source>
        <dbReference type="ARBA" id="ARBA00022787"/>
    </source>
</evidence>
<keyword evidence="5" id="KW-0812">Transmembrane</keyword>
<feature type="binding site" evidence="14">
    <location>
        <position position="161"/>
    </location>
    <ligand>
        <name>FAD</name>
        <dbReference type="ChEBI" id="CHEBI:57692"/>
    </ligand>
</feature>
<evidence type="ECO:0000256" key="4">
    <source>
        <dbReference type="ARBA" id="ARBA00022630"/>
    </source>
</evidence>
<evidence type="ECO:0000256" key="3">
    <source>
        <dbReference type="ARBA" id="ARBA00006105"/>
    </source>
</evidence>
<dbReference type="AlphaFoldDB" id="A0A0C3PFJ2"/>
<dbReference type="FunFam" id="3.40.50.80:FF:000009">
    <property type="entry name" value="NADH-cytochrome b5 reductase"/>
    <property type="match status" value="1"/>
</dbReference>
<comment type="catalytic activity">
    <reaction evidence="13 15">
        <text>2 Fe(III)-[cytochrome b5] + NADH = 2 Fe(II)-[cytochrome b5] + NAD(+) + H(+)</text>
        <dbReference type="Rhea" id="RHEA:46680"/>
        <dbReference type="Rhea" id="RHEA-COMP:10438"/>
        <dbReference type="Rhea" id="RHEA-COMP:10439"/>
        <dbReference type="ChEBI" id="CHEBI:15378"/>
        <dbReference type="ChEBI" id="CHEBI:29033"/>
        <dbReference type="ChEBI" id="CHEBI:29034"/>
        <dbReference type="ChEBI" id="CHEBI:57540"/>
        <dbReference type="ChEBI" id="CHEBI:57945"/>
        <dbReference type="EC" id="1.6.2.2"/>
    </reaction>
</comment>
<dbReference type="Gene3D" id="3.40.50.80">
    <property type="entry name" value="Nucleotide-binding domain of ferredoxin-NADP reductase (FNR) module"/>
    <property type="match status" value="1"/>
</dbReference>
<proteinExistence type="inferred from homology"/>
<evidence type="ECO:0000256" key="7">
    <source>
        <dbReference type="ARBA" id="ARBA00022827"/>
    </source>
</evidence>
<evidence type="ECO:0000256" key="15">
    <source>
        <dbReference type="RuleBase" id="RU361226"/>
    </source>
</evidence>
<evidence type="ECO:0000256" key="14">
    <source>
        <dbReference type="PIRSR" id="PIRSR601834-1"/>
    </source>
</evidence>
<dbReference type="Proteomes" id="UP000053257">
    <property type="component" value="Unassembled WGS sequence"/>
</dbReference>
<dbReference type="PRINTS" id="PR00406">
    <property type="entry name" value="CYTB5RDTASE"/>
</dbReference>